<evidence type="ECO:0000256" key="9">
    <source>
        <dbReference type="PROSITE-ProRule" id="PRU00782"/>
    </source>
</evidence>
<dbReference type="GO" id="GO:0005524">
    <property type="term" value="F:ATP binding"/>
    <property type="evidence" value="ECO:0007669"/>
    <property type="project" value="UniProtKB-KW"/>
</dbReference>
<evidence type="ECO:0000256" key="3">
    <source>
        <dbReference type="ARBA" id="ARBA00022737"/>
    </source>
</evidence>
<evidence type="ECO:0000256" key="8">
    <source>
        <dbReference type="ARBA" id="ARBA00023203"/>
    </source>
</evidence>
<dbReference type="PANTHER" id="PTHR13140">
    <property type="entry name" value="MYOSIN"/>
    <property type="match status" value="1"/>
</dbReference>
<keyword evidence="12" id="KW-1185">Reference proteome</keyword>
<dbReference type="GO" id="GO:0005902">
    <property type="term" value="C:microvillus"/>
    <property type="evidence" value="ECO:0007669"/>
    <property type="project" value="TreeGrafter"/>
</dbReference>
<dbReference type="GO" id="GO:0005886">
    <property type="term" value="C:plasma membrane"/>
    <property type="evidence" value="ECO:0007669"/>
    <property type="project" value="TreeGrafter"/>
</dbReference>
<keyword evidence="5" id="KW-0067">ATP-binding</keyword>
<comment type="caution">
    <text evidence="11">The sequence shown here is derived from an EMBL/GenBank/DDBJ whole genome shotgun (WGS) entry which is preliminary data.</text>
</comment>
<dbReference type="GO" id="GO:0000146">
    <property type="term" value="F:microfilament motor activity"/>
    <property type="evidence" value="ECO:0007669"/>
    <property type="project" value="TreeGrafter"/>
</dbReference>
<keyword evidence="7" id="KW-0505">Motor protein</keyword>
<accession>A0AAD3MEA8</accession>
<evidence type="ECO:0000313" key="12">
    <source>
        <dbReference type="Proteomes" id="UP001279410"/>
    </source>
</evidence>
<dbReference type="GO" id="GO:0006897">
    <property type="term" value="P:endocytosis"/>
    <property type="evidence" value="ECO:0007669"/>
    <property type="project" value="TreeGrafter"/>
</dbReference>
<proteinExistence type="inferred from homology"/>
<feature type="domain" description="Myosin motor" evidence="10">
    <location>
        <begin position="1"/>
        <end position="63"/>
    </location>
</feature>
<protein>
    <submittedName>
        <fullName evidence="11">Unconventional myosin-Ic isoform X1</fullName>
    </submittedName>
</protein>
<dbReference type="Pfam" id="PF00063">
    <property type="entry name" value="Myosin_head"/>
    <property type="match status" value="1"/>
</dbReference>
<evidence type="ECO:0000256" key="5">
    <source>
        <dbReference type="ARBA" id="ARBA00022840"/>
    </source>
</evidence>
<reference evidence="11" key="1">
    <citation type="submission" date="2022-08" db="EMBL/GenBank/DDBJ databases">
        <title>Genome sequencing of akame (Lates japonicus).</title>
        <authorList>
            <person name="Hashiguchi Y."/>
            <person name="Takahashi H."/>
        </authorList>
    </citation>
    <scope>NUCLEOTIDE SEQUENCE</scope>
    <source>
        <strain evidence="11">Kochi</strain>
    </source>
</reference>
<evidence type="ECO:0000256" key="4">
    <source>
        <dbReference type="ARBA" id="ARBA00022741"/>
    </source>
</evidence>
<dbReference type="InterPro" id="IPR001609">
    <property type="entry name" value="Myosin_head_motor_dom-like"/>
</dbReference>
<dbReference type="GO" id="GO:0030048">
    <property type="term" value="P:actin filament-based movement"/>
    <property type="evidence" value="ECO:0007669"/>
    <property type="project" value="TreeGrafter"/>
</dbReference>
<evidence type="ECO:0000256" key="7">
    <source>
        <dbReference type="ARBA" id="ARBA00023175"/>
    </source>
</evidence>
<evidence type="ECO:0000313" key="11">
    <source>
        <dbReference type="EMBL" id="GLD52903.1"/>
    </source>
</evidence>
<dbReference type="Gene3D" id="3.40.850.10">
    <property type="entry name" value="Kinesin motor domain"/>
    <property type="match status" value="1"/>
</dbReference>
<keyword evidence="3" id="KW-0677">Repeat</keyword>
<dbReference type="PANTHER" id="PTHR13140:SF255">
    <property type="entry name" value="UNCONVENTIONAL MYOSIN-IC"/>
    <property type="match status" value="1"/>
</dbReference>
<name>A0AAD3MEA8_LATJO</name>
<dbReference type="GO" id="GO:0016459">
    <property type="term" value="C:myosin complex"/>
    <property type="evidence" value="ECO:0007669"/>
    <property type="project" value="UniProtKB-KW"/>
</dbReference>
<dbReference type="InterPro" id="IPR027417">
    <property type="entry name" value="P-loop_NTPase"/>
</dbReference>
<evidence type="ECO:0000259" key="10">
    <source>
        <dbReference type="PROSITE" id="PS51456"/>
    </source>
</evidence>
<dbReference type="SUPFAM" id="SSF52540">
    <property type="entry name" value="P-loop containing nucleoside triphosphate hydrolases"/>
    <property type="match status" value="1"/>
</dbReference>
<evidence type="ECO:0000256" key="1">
    <source>
        <dbReference type="ARBA" id="ARBA00004496"/>
    </source>
</evidence>
<dbReference type="GO" id="GO:0007015">
    <property type="term" value="P:actin filament organization"/>
    <property type="evidence" value="ECO:0007669"/>
    <property type="project" value="TreeGrafter"/>
</dbReference>
<dbReference type="GO" id="GO:0005737">
    <property type="term" value="C:cytoplasm"/>
    <property type="evidence" value="ECO:0007669"/>
    <property type="project" value="UniProtKB-SubCell"/>
</dbReference>
<evidence type="ECO:0000256" key="6">
    <source>
        <dbReference type="ARBA" id="ARBA00023123"/>
    </source>
</evidence>
<keyword evidence="2" id="KW-0963">Cytoplasm</keyword>
<comment type="caution">
    <text evidence="9">Lacks conserved residue(s) required for the propagation of feature annotation.</text>
</comment>
<dbReference type="GO" id="GO:0051015">
    <property type="term" value="F:actin filament binding"/>
    <property type="evidence" value="ECO:0007669"/>
    <property type="project" value="TreeGrafter"/>
</dbReference>
<dbReference type="AlphaFoldDB" id="A0AAD3MEA8"/>
<keyword evidence="4" id="KW-0547">Nucleotide-binding</keyword>
<organism evidence="11 12">
    <name type="scientific">Lates japonicus</name>
    <name type="common">Japanese lates</name>
    <dbReference type="NCBI Taxonomy" id="270547"/>
    <lineage>
        <taxon>Eukaryota</taxon>
        <taxon>Metazoa</taxon>
        <taxon>Chordata</taxon>
        <taxon>Craniata</taxon>
        <taxon>Vertebrata</taxon>
        <taxon>Euteleostomi</taxon>
        <taxon>Actinopterygii</taxon>
        <taxon>Neopterygii</taxon>
        <taxon>Teleostei</taxon>
        <taxon>Neoteleostei</taxon>
        <taxon>Acanthomorphata</taxon>
        <taxon>Carangaria</taxon>
        <taxon>Carangaria incertae sedis</taxon>
        <taxon>Centropomidae</taxon>
        <taxon>Lates</taxon>
    </lineage>
</organism>
<comment type="similarity">
    <text evidence="9">Belongs to the TRAFAC class myosin-kinesin ATPase superfamily. Myosin family.</text>
</comment>
<dbReference type="EMBL" id="BRZM01000015">
    <property type="protein sequence ID" value="GLD52903.1"/>
    <property type="molecule type" value="Genomic_DNA"/>
</dbReference>
<evidence type="ECO:0000256" key="2">
    <source>
        <dbReference type="ARBA" id="ARBA00022490"/>
    </source>
</evidence>
<comment type="subcellular location">
    <subcellularLocation>
        <location evidence="1">Cytoplasm</location>
    </subcellularLocation>
</comment>
<sequence>GAPVGGHIINYLLEKSRVVHQNHGERNFHIFYQLIEGGEEDLLRRLGLERNPQQYQYLVKVSI</sequence>
<feature type="non-terminal residue" evidence="11">
    <location>
        <position position="1"/>
    </location>
</feature>
<dbReference type="InterPro" id="IPR036961">
    <property type="entry name" value="Kinesin_motor_dom_sf"/>
</dbReference>
<keyword evidence="8 9" id="KW-0009">Actin-binding</keyword>
<dbReference type="PROSITE" id="PS51456">
    <property type="entry name" value="MYOSIN_MOTOR"/>
    <property type="match status" value="1"/>
</dbReference>
<dbReference type="Proteomes" id="UP001279410">
    <property type="component" value="Unassembled WGS sequence"/>
</dbReference>
<gene>
    <name evidence="11" type="ORF">AKAME5_000573100</name>
</gene>
<keyword evidence="6 9" id="KW-0518">Myosin</keyword>